<evidence type="ECO:0000313" key="4">
    <source>
        <dbReference type="Proteomes" id="UP000719942"/>
    </source>
</evidence>
<name>A0ABS7DN75_9FIRM</name>
<dbReference type="Proteomes" id="UP000719942">
    <property type="component" value="Unassembled WGS sequence"/>
</dbReference>
<keyword evidence="4" id="KW-1185">Reference proteome</keyword>
<feature type="compositionally biased region" description="Polar residues" evidence="1">
    <location>
        <begin position="158"/>
        <end position="169"/>
    </location>
</feature>
<feature type="region of interest" description="Disordered" evidence="1">
    <location>
        <begin position="158"/>
        <end position="211"/>
    </location>
</feature>
<comment type="caution">
    <text evidence="3">The sequence shown here is derived from an EMBL/GenBank/DDBJ whole genome shotgun (WGS) entry which is preliminary data.</text>
</comment>
<protein>
    <submittedName>
        <fullName evidence="3">DUF4830 domain-containing protein</fullName>
    </submittedName>
</protein>
<dbReference type="Pfam" id="PF16112">
    <property type="entry name" value="DUF4830"/>
    <property type="match status" value="1"/>
</dbReference>
<feature type="compositionally biased region" description="Low complexity" evidence="1">
    <location>
        <begin position="170"/>
        <end position="190"/>
    </location>
</feature>
<sequence length="211" mass="22609">MFILSIKAGRKKILIGLAAILLVVTAAIVVTKLFHSEPVASADGKKYSLSAGSNDQRVSFLKQFGWQVNTEPLEMKDVIIPAQFDDVYLQYNNIQKEQGLDLSQYAGKTCIQWVYAVTNYPGATDVRATLLVYDNRVIGGDLSTAQLDGFMTGFSGEKSSNDYSEPIQENPNAASTDPNAASAAPNTASAEPNDAAATAVSQIPANAWPTD</sequence>
<evidence type="ECO:0000259" key="2">
    <source>
        <dbReference type="Pfam" id="PF16112"/>
    </source>
</evidence>
<dbReference type="EMBL" id="JAGFNZ010000002">
    <property type="protein sequence ID" value="MBW7572745.1"/>
    <property type="molecule type" value="Genomic_DNA"/>
</dbReference>
<feature type="domain" description="DUF4830" evidence="2">
    <location>
        <begin position="60"/>
        <end position="142"/>
    </location>
</feature>
<dbReference type="RefSeq" id="WP_219965131.1">
    <property type="nucleotide sequence ID" value="NZ_JAGFNZ010000002.1"/>
</dbReference>
<dbReference type="InterPro" id="IPR032257">
    <property type="entry name" value="DUF4830"/>
</dbReference>
<evidence type="ECO:0000256" key="1">
    <source>
        <dbReference type="SAM" id="MobiDB-lite"/>
    </source>
</evidence>
<accession>A0ABS7DN75</accession>
<proteinExistence type="predicted"/>
<organism evidence="3 4">
    <name type="scientific">Caproiciproducens faecalis</name>
    <dbReference type="NCBI Taxonomy" id="2820301"/>
    <lineage>
        <taxon>Bacteria</taxon>
        <taxon>Bacillati</taxon>
        <taxon>Bacillota</taxon>
        <taxon>Clostridia</taxon>
        <taxon>Eubacteriales</taxon>
        <taxon>Acutalibacteraceae</taxon>
        <taxon>Caproiciproducens</taxon>
    </lineage>
</organism>
<gene>
    <name evidence="3" type="ORF">J5W02_07945</name>
</gene>
<evidence type="ECO:0000313" key="3">
    <source>
        <dbReference type="EMBL" id="MBW7572745.1"/>
    </source>
</evidence>
<reference evidence="3 4" key="1">
    <citation type="submission" date="2021-03" db="EMBL/GenBank/DDBJ databases">
        <title>Caproiciproducens sp. nov. isolated from feces of cow.</title>
        <authorList>
            <person name="Choi J.-Y."/>
        </authorList>
    </citation>
    <scope>NUCLEOTIDE SEQUENCE [LARGE SCALE GENOMIC DNA]</scope>
    <source>
        <strain evidence="3 4">AGMB10547</strain>
    </source>
</reference>